<dbReference type="PANTHER" id="PTHR21411">
    <property type="entry name" value="APONTIC"/>
    <property type="match status" value="1"/>
</dbReference>
<reference evidence="4" key="1">
    <citation type="submission" date="2018-11" db="EMBL/GenBank/DDBJ databases">
        <authorList>
            <person name="Alioto T."/>
            <person name="Alioto T."/>
        </authorList>
    </citation>
    <scope>NUCLEOTIDE SEQUENCE</scope>
</reference>
<comment type="caution">
    <text evidence="4">The sequence shown here is derived from an EMBL/GenBank/DDBJ whole genome shotgun (WGS) entry which is preliminary data.</text>
</comment>
<sequence length="271" mass="30479">MENQVDADRKKRSSNWDSSEISLLRQLVEQNLTVIRSKLTNAITNAQKTGVWKTIACQINALGLHCRTGKEVKTKWQNLQSKAKTQYAEKNKYSKQTGGGPAPKPMSNETNEEKIVEMMKDCSSFVGLNGCESSVILVTSEDNSDSIFSPNISPAESFSGCEVEVQPESCLLVNNDTYDTITCTPATAISLPRYTSTPYSKKNSVKTSRVITQEMLARKQYDVLTVQEEKFKLEVEKIKLENEKLKLEIRRLNQWEIQENDALLTLDALNA</sequence>
<evidence type="ECO:0000313" key="5">
    <source>
        <dbReference type="Proteomes" id="UP000596742"/>
    </source>
</evidence>
<dbReference type="AlphaFoldDB" id="A0A8B6EK81"/>
<feature type="coiled-coil region" evidence="1">
    <location>
        <begin position="228"/>
        <end position="255"/>
    </location>
</feature>
<keyword evidence="1" id="KW-0175">Coiled coil</keyword>
<accession>A0A8B6EK81</accession>
<evidence type="ECO:0000256" key="1">
    <source>
        <dbReference type="SAM" id="Coils"/>
    </source>
</evidence>
<evidence type="ECO:0000259" key="3">
    <source>
        <dbReference type="PROSITE" id="PS50090"/>
    </source>
</evidence>
<dbReference type="Pfam" id="PF13873">
    <property type="entry name" value="Myb_DNA-bind_5"/>
    <property type="match status" value="1"/>
</dbReference>
<keyword evidence="5" id="KW-1185">Reference proteome</keyword>
<dbReference type="PROSITE" id="PS50090">
    <property type="entry name" value="MYB_LIKE"/>
    <property type="match status" value="1"/>
</dbReference>
<dbReference type="EMBL" id="UYJE01005230">
    <property type="protein sequence ID" value="VDI35351.1"/>
    <property type="molecule type" value="Genomic_DNA"/>
</dbReference>
<protein>
    <recommendedName>
        <fullName evidence="3">Myb-like domain-containing protein</fullName>
    </recommendedName>
</protein>
<dbReference type="Gene3D" id="1.10.10.60">
    <property type="entry name" value="Homeodomain-like"/>
    <property type="match status" value="1"/>
</dbReference>
<feature type="region of interest" description="Disordered" evidence="2">
    <location>
        <begin position="87"/>
        <end position="108"/>
    </location>
</feature>
<dbReference type="PANTHER" id="PTHR21411:SF0">
    <property type="entry name" value="REGULATORY PROTEIN ZESTE"/>
    <property type="match status" value="1"/>
</dbReference>
<dbReference type="Proteomes" id="UP000596742">
    <property type="component" value="Unassembled WGS sequence"/>
</dbReference>
<dbReference type="InterPro" id="IPR001005">
    <property type="entry name" value="SANT/Myb"/>
</dbReference>
<dbReference type="InterPro" id="IPR028002">
    <property type="entry name" value="Myb_DNA-bind_5"/>
</dbReference>
<proteinExistence type="predicted"/>
<evidence type="ECO:0000256" key="2">
    <source>
        <dbReference type="SAM" id="MobiDB-lite"/>
    </source>
</evidence>
<dbReference type="OrthoDB" id="6153541at2759"/>
<gene>
    <name evidence="4" type="ORF">MGAL_10B072684</name>
</gene>
<name>A0A8B6EK81_MYTGA</name>
<feature type="domain" description="Myb-like" evidence="3">
    <location>
        <begin position="8"/>
        <end position="80"/>
    </location>
</feature>
<evidence type="ECO:0000313" key="4">
    <source>
        <dbReference type="EMBL" id="VDI35351.1"/>
    </source>
</evidence>
<organism evidence="4 5">
    <name type="scientific">Mytilus galloprovincialis</name>
    <name type="common">Mediterranean mussel</name>
    <dbReference type="NCBI Taxonomy" id="29158"/>
    <lineage>
        <taxon>Eukaryota</taxon>
        <taxon>Metazoa</taxon>
        <taxon>Spiralia</taxon>
        <taxon>Lophotrochozoa</taxon>
        <taxon>Mollusca</taxon>
        <taxon>Bivalvia</taxon>
        <taxon>Autobranchia</taxon>
        <taxon>Pteriomorphia</taxon>
        <taxon>Mytilida</taxon>
        <taxon>Mytiloidea</taxon>
        <taxon>Mytilidae</taxon>
        <taxon>Mytilinae</taxon>
        <taxon>Mytilus</taxon>
    </lineage>
</organism>